<dbReference type="EMBL" id="DSLA01000095">
    <property type="protein sequence ID" value="HEH35708.1"/>
    <property type="molecule type" value="Genomic_DNA"/>
</dbReference>
<dbReference type="Gene3D" id="3.40.50.2300">
    <property type="match status" value="1"/>
</dbReference>
<name>A0A7J2TK12_ARCFL</name>
<dbReference type="SUPFAM" id="SSF52172">
    <property type="entry name" value="CheY-like"/>
    <property type="match status" value="1"/>
</dbReference>
<dbReference type="AlphaFoldDB" id="A0A7J2TK12"/>
<dbReference type="InterPro" id="IPR052048">
    <property type="entry name" value="ST_Response_Regulator"/>
</dbReference>
<accession>A0A7J2TK12</accession>
<evidence type="ECO:0000313" key="3">
    <source>
        <dbReference type="EMBL" id="HEH35708.1"/>
    </source>
</evidence>
<dbReference type="Pfam" id="PF00072">
    <property type="entry name" value="Response_reg"/>
    <property type="match status" value="1"/>
</dbReference>
<protein>
    <submittedName>
        <fullName evidence="3">Response regulator</fullName>
    </submittedName>
</protein>
<dbReference type="InterPro" id="IPR001789">
    <property type="entry name" value="Sig_transdc_resp-reg_receiver"/>
</dbReference>
<gene>
    <name evidence="3" type="ORF">ENP88_06120</name>
</gene>
<evidence type="ECO:0000259" key="2">
    <source>
        <dbReference type="PROSITE" id="PS50110"/>
    </source>
</evidence>
<dbReference type="SMART" id="SM00448">
    <property type="entry name" value="REC"/>
    <property type="match status" value="1"/>
</dbReference>
<dbReference type="PANTHER" id="PTHR43228:SF1">
    <property type="entry name" value="TWO-COMPONENT RESPONSE REGULATOR ARR22"/>
    <property type="match status" value="1"/>
</dbReference>
<dbReference type="PANTHER" id="PTHR43228">
    <property type="entry name" value="TWO-COMPONENT RESPONSE REGULATOR"/>
    <property type="match status" value="1"/>
</dbReference>
<feature type="modified residue" description="4-aspartylphosphate" evidence="1">
    <location>
        <position position="50"/>
    </location>
</feature>
<evidence type="ECO:0000256" key="1">
    <source>
        <dbReference type="PROSITE-ProRule" id="PRU00169"/>
    </source>
</evidence>
<dbReference type="GO" id="GO:0000160">
    <property type="term" value="P:phosphorelay signal transduction system"/>
    <property type="evidence" value="ECO:0007669"/>
    <property type="project" value="InterPro"/>
</dbReference>
<reference evidence="3" key="1">
    <citation type="journal article" date="2020" name="mSystems">
        <title>Genome- and Community-Level Interaction Insights into Carbon Utilization and Element Cycling Functions of Hydrothermarchaeota in Hydrothermal Sediment.</title>
        <authorList>
            <person name="Zhou Z."/>
            <person name="Liu Y."/>
            <person name="Xu W."/>
            <person name="Pan J."/>
            <person name="Luo Z.H."/>
            <person name="Li M."/>
        </authorList>
    </citation>
    <scope>NUCLEOTIDE SEQUENCE [LARGE SCALE GENOMIC DNA]</scope>
    <source>
        <strain evidence="3">SpSt-26</strain>
    </source>
</reference>
<proteinExistence type="predicted"/>
<dbReference type="PROSITE" id="PS50110">
    <property type="entry name" value="RESPONSE_REGULATORY"/>
    <property type="match status" value="1"/>
</dbReference>
<dbReference type="InterPro" id="IPR011006">
    <property type="entry name" value="CheY-like_superfamily"/>
</dbReference>
<organism evidence="3">
    <name type="scientific">Archaeoglobus fulgidus</name>
    <dbReference type="NCBI Taxonomy" id="2234"/>
    <lineage>
        <taxon>Archaea</taxon>
        <taxon>Methanobacteriati</taxon>
        <taxon>Methanobacteriota</taxon>
        <taxon>Archaeoglobi</taxon>
        <taxon>Archaeoglobales</taxon>
        <taxon>Archaeoglobaceae</taxon>
        <taxon>Archaeoglobus</taxon>
    </lineage>
</organism>
<comment type="caution">
    <text evidence="3">The sequence shown here is derived from an EMBL/GenBank/DDBJ whole genome shotgun (WGS) entry which is preliminary data.</text>
</comment>
<feature type="domain" description="Response regulatory" evidence="2">
    <location>
        <begin position="3"/>
        <end position="114"/>
    </location>
</feature>
<sequence>MKKVMIVDDETAMREILKIMLRNYQVIEASNGREALELYKKEVPDIVLIDIMMPIMGGIETIREIKKINPKAKVVAITAYASSKGEKAVEAGADYILKKPFTRKEVIRVVEEMTKG</sequence>
<keyword evidence="1" id="KW-0597">Phosphoprotein</keyword>
<dbReference type="CDD" id="cd17536">
    <property type="entry name" value="REC_YesN-like"/>
    <property type="match status" value="1"/>
</dbReference>